<dbReference type="GO" id="GO:0160148">
    <property type="term" value="F:tRNA pseudouridine(55) synthase activity"/>
    <property type="evidence" value="ECO:0007669"/>
    <property type="project" value="UniProtKB-EC"/>
</dbReference>
<dbReference type="PANTHER" id="PTHR13767">
    <property type="entry name" value="TRNA-PSEUDOURIDINE SYNTHASE"/>
    <property type="match status" value="1"/>
</dbReference>
<evidence type="ECO:0000256" key="3">
    <source>
        <dbReference type="ARBA" id="ARBA00022694"/>
    </source>
</evidence>
<evidence type="ECO:0000259" key="7">
    <source>
        <dbReference type="Pfam" id="PF16198"/>
    </source>
</evidence>
<gene>
    <name evidence="5 8" type="primary">truB</name>
    <name evidence="8" type="ORF">KDW03_00370</name>
</gene>
<keyword evidence="3 5" id="KW-0819">tRNA processing</keyword>
<dbReference type="NCBIfam" id="TIGR00431">
    <property type="entry name" value="TruB"/>
    <property type="match status" value="1"/>
</dbReference>
<dbReference type="InterPro" id="IPR020103">
    <property type="entry name" value="PsdUridine_synth_cat_dom_sf"/>
</dbReference>
<dbReference type="InterPro" id="IPR032819">
    <property type="entry name" value="TruB_C"/>
</dbReference>
<dbReference type="KEGG" id="taqu:KDW03_00370"/>
<accession>A0AAX3BDF1</accession>
<proteinExistence type="inferred from homology"/>
<evidence type="ECO:0000313" key="8">
    <source>
        <dbReference type="EMBL" id="URA10294.1"/>
    </source>
</evidence>
<feature type="domain" description="tRNA pseudouridylate synthase B C-terminal" evidence="7">
    <location>
        <begin position="176"/>
        <end position="219"/>
    </location>
</feature>
<sequence>MNGILPVSKPQGMSSYDVIRFLQKAIPTLQKHKIGHGGTLDPLAEGVLLLLIGEATKLFDFILEHNKTYEVWIQFGSATTTDDADGEIYATSPIIPSPDQVREVISHFTGHLSQIPPAYSALKVKGKRAYELAREGKQPNLQPREVEIFSHEILSYDQQNRILHTRVLCSSGTYIRSLARDIGNALGCYGHVARLIRTQTLGITLEQCADISRLTETNWTEFLLPMRTVVTLPSLEIKEASWILQGRKLSPHAFCNPPEYDGMYQIVKDEKLLAIGEWKEGRFFYKRVFHA</sequence>
<dbReference type="AlphaFoldDB" id="A0AAX3BDF1"/>
<dbReference type="CDD" id="cd02573">
    <property type="entry name" value="PseudoU_synth_EcTruB"/>
    <property type="match status" value="1"/>
</dbReference>
<evidence type="ECO:0000256" key="4">
    <source>
        <dbReference type="ARBA" id="ARBA00023235"/>
    </source>
</evidence>
<dbReference type="RefSeq" id="WP_271435426.1">
    <property type="nucleotide sequence ID" value="NZ_CP073355.1"/>
</dbReference>
<evidence type="ECO:0000256" key="1">
    <source>
        <dbReference type="ARBA" id="ARBA00000385"/>
    </source>
</evidence>
<dbReference type="InterPro" id="IPR014780">
    <property type="entry name" value="tRNA_psdUridine_synth_TruB"/>
</dbReference>
<keyword evidence="9" id="KW-1185">Reference proteome</keyword>
<dbReference type="Proteomes" id="UP001056539">
    <property type="component" value="Chromosome"/>
</dbReference>
<organism evidence="8 9">
    <name type="scientific">Thermospira aquatica</name>
    <dbReference type="NCBI Taxonomy" id="2828656"/>
    <lineage>
        <taxon>Bacteria</taxon>
        <taxon>Pseudomonadati</taxon>
        <taxon>Spirochaetota</taxon>
        <taxon>Spirochaetia</taxon>
        <taxon>Brevinematales</taxon>
        <taxon>Thermospiraceae</taxon>
        <taxon>Thermospira</taxon>
    </lineage>
</organism>
<dbReference type="GO" id="GO:0031119">
    <property type="term" value="P:tRNA pseudouridine synthesis"/>
    <property type="evidence" value="ECO:0007669"/>
    <property type="project" value="UniProtKB-UniRule"/>
</dbReference>
<dbReference type="HAMAP" id="MF_01080">
    <property type="entry name" value="TruB_bact"/>
    <property type="match status" value="1"/>
</dbReference>
<dbReference type="InterPro" id="IPR002501">
    <property type="entry name" value="PsdUridine_synth_N"/>
</dbReference>
<reference evidence="8" key="1">
    <citation type="submission" date="2021-04" db="EMBL/GenBank/DDBJ databases">
        <authorList>
            <person name="Postec A."/>
        </authorList>
    </citation>
    <scope>NUCLEOTIDE SEQUENCE</scope>
    <source>
        <strain evidence="8">F1F22</strain>
    </source>
</reference>
<dbReference type="GO" id="GO:1990481">
    <property type="term" value="P:mRNA pseudouridine synthesis"/>
    <property type="evidence" value="ECO:0007669"/>
    <property type="project" value="TreeGrafter"/>
</dbReference>
<name>A0AAX3BDF1_9SPIR</name>
<dbReference type="EC" id="5.4.99.25" evidence="5"/>
<feature type="domain" description="Pseudouridine synthase II N-terminal" evidence="6">
    <location>
        <begin position="29"/>
        <end position="175"/>
    </location>
</feature>
<feature type="active site" description="Nucleophile" evidence="5">
    <location>
        <position position="41"/>
    </location>
</feature>
<comment type="catalytic activity">
    <reaction evidence="1 5">
        <text>uridine(55) in tRNA = pseudouridine(55) in tRNA</text>
        <dbReference type="Rhea" id="RHEA:42532"/>
        <dbReference type="Rhea" id="RHEA-COMP:10101"/>
        <dbReference type="Rhea" id="RHEA-COMP:10102"/>
        <dbReference type="ChEBI" id="CHEBI:65314"/>
        <dbReference type="ChEBI" id="CHEBI:65315"/>
        <dbReference type="EC" id="5.4.99.25"/>
    </reaction>
</comment>
<protein>
    <recommendedName>
        <fullName evidence="5">tRNA pseudouridine synthase B</fullName>
        <ecNumber evidence="5">5.4.99.25</ecNumber>
    </recommendedName>
    <alternativeName>
        <fullName evidence="5">tRNA pseudouridine(55) synthase</fullName>
        <shortName evidence="5">Psi55 synthase</shortName>
    </alternativeName>
    <alternativeName>
        <fullName evidence="5">tRNA pseudouridylate synthase</fullName>
    </alternativeName>
    <alternativeName>
        <fullName evidence="5">tRNA-uridine isomerase</fullName>
    </alternativeName>
</protein>
<dbReference type="PANTHER" id="PTHR13767:SF2">
    <property type="entry name" value="PSEUDOURIDYLATE SYNTHASE TRUB1"/>
    <property type="match status" value="1"/>
</dbReference>
<dbReference type="EMBL" id="CP073355">
    <property type="protein sequence ID" value="URA10294.1"/>
    <property type="molecule type" value="Genomic_DNA"/>
</dbReference>
<evidence type="ECO:0000256" key="2">
    <source>
        <dbReference type="ARBA" id="ARBA00005642"/>
    </source>
</evidence>
<dbReference type="Pfam" id="PF16198">
    <property type="entry name" value="TruB_C_2"/>
    <property type="match status" value="1"/>
</dbReference>
<comment type="function">
    <text evidence="5">Responsible for synthesis of pseudouridine from uracil-55 in the psi GC loop of transfer RNAs.</text>
</comment>
<dbReference type="Pfam" id="PF01509">
    <property type="entry name" value="TruB_N"/>
    <property type="match status" value="1"/>
</dbReference>
<comment type="similarity">
    <text evidence="2 5">Belongs to the pseudouridine synthase TruB family. Type 1 subfamily.</text>
</comment>
<keyword evidence="4 5" id="KW-0413">Isomerase</keyword>
<dbReference type="Gene3D" id="3.30.2350.10">
    <property type="entry name" value="Pseudouridine synthase"/>
    <property type="match status" value="1"/>
</dbReference>
<evidence type="ECO:0000256" key="5">
    <source>
        <dbReference type="HAMAP-Rule" id="MF_01080"/>
    </source>
</evidence>
<reference evidence="8" key="2">
    <citation type="submission" date="2022-06" db="EMBL/GenBank/DDBJ databases">
        <title>Thermospira aquatica gen. nov., sp. nov.</title>
        <authorList>
            <person name="Ben Ali Gam Z."/>
            <person name="Labat M."/>
        </authorList>
    </citation>
    <scope>NUCLEOTIDE SEQUENCE</scope>
    <source>
        <strain evidence="8">F1F22</strain>
    </source>
</reference>
<evidence type="ECO:0000259" key="6">
    <source>
        <dbReference type="Pfam" id="PF01509"/>
    </source>
</evidence>
<dbReference type="SUPFAM" id="SSF55120">
    <property type="entry name" value="Pseudouridine synthase"/>
    <property type="match status" value="1"/>
</dbReference>
<evidence type="ECO:0000313" key="9">
    <source>
        <dbReference type="Proteomes" id="UP001056539"/>
    </source>
</evidence>
<dbReference type="GO" id="GO:0003723">
    <property type="term" value="F:RNA binding"/>
    <property type="evidence" value="ECO:0007669"/>
    <property type="project" value="InterPro"/>
</dbReference>